<keyword evidence="5" id="KW-1185">Reference proteome</keyword>
<dbReference type="SMART" id="SM00408">
    <property type="entry name" value="IGc2"/>
    <property type="match status" value="2"/>
</dbReference>
<dbReference type="EMBL" id="JAVHJS010000006">
    <property type="protein sequence ID" value="KAK2855108.1"/>
    <property type="molecule type" value="Genomic_DNA"/>
</dbReference>
<dbReference type="InterPro" id="IPR013783">
    <property type="entry name" value="Ig-like_fold"/>
</dbReference>
<gene>
    <name evidence="4" type="ORF">Q7C36_006977</name>
</gene>
<proteinExistence type="predicted"/>
<evidence type="ECO:0000313" key="5">
    <source>
        <dbReference type="Proteomes" id="UP001187315"/>
    </source>
</evidence>
<comment type="caution">
    <text evidence="4">The sequence shown here is derived from an EMBL/GenBank/DDBJ whole genome shotgun (WGS) entry which is preliminary data.</text>
</comment>
<dbReference type="InterPro" id="IPR013106">
    <property type="entry name" value="Ig_V-set"/>
</dbReference>
<dbReference type="SUPFAM" id="SSF48726">
    <property type="entry name" value="Immunoglobulin"/>
    <property type="match status" value="3"/>
</dbReference>
<organism evidence="4 5">
    <name type="scientific">Tachysurus vachellii</name>
    <name type="common">Darkbarbel catfish</name>
    <name type="synonym">Pelteobagrus vachellii</name>
    <dbReference type="NCBI Taxonomy" id="175792"/>
    <lineage>
        <taxon>Eukaryota</taxon>
        <taxon>Metazoa</taxon>
        <taxon>Chordata</taxon>
        <taxon>Craniata</taxon>
        <taxon>Vertebrata</taxon>
        <taxon>Euteleostomi</taxon>
        <taxon>Actinopterygii</taxon>
        <taxon>Neopterygii</taxon>
        <taxon>Teleostei</taxon>
        <taxon>Ostariophysi</taxon>
        <taxon>Siluriformes</taxon>
        <taxon>Bagridae</taxon>
        <taxon>Tachysurus</taxon>
    </lineage>
</organism>
<feature type="domain" description="Ig-like" evidence="3">
    <location>
        <begin position="124"/>
        <end position="178"/>
    </location>
</feature>
<dbReference type="InterPro" id="IPR003599">
    <property type="entry name" value="Ig_sub"/>
</dbReference>
<dbReference type="PROSITE" id="PS51257">
    <property type="entry name" value="PROKAR_LIPOPROTEIN"/>
    <property type="match status" value="1"/>
</dbReference>
<dbReference type="Gene3D" id="2.60.40.10">
    <property type="entry name" value="Immunoglobulins"/>
    <property type="match status" value="3"/>
</dbReference>
<evidence type="ECO:0000256" key="2">
    <source>
        <dbReference type="SAM" id="SignalP"/>
    </source>
</evidence>
<feature type="domain" description="Ig-like" evidence="3">
    <location>
        <begin position="30"/>
        <end position="116"/>
    </location>
</feature>
<keyword evidence="1" id="KW-1133">Transmembrane helix</keyword>
<dbReference type="PROSITE" id="PS50835">
    <property type="entry name" value="IG_LIKE"/>
    <property type="match status" value="3"/>
</dbReference>
<dbReference type="InterPro" id="IPR003598">
    <property type="entry name" value="Ig_sub2"/>
</dbReference>
<dbReference type="Pfam" id="PF07686">
    <property type="entry name" value="V-set"/>
    <property type="match status" value="1"/>
</dbReference>
<keyword evidence="1" id="KW-0812">Transmembrane</keyword>
<name>A0AA88SY70_TACVA</name>
<reference evidence="4" key="1">
    <citation type="submission" date="2023-08" db="EMBL/GenBank/DDBJ databases">
        <title>Pelteobagrus vachellii genome.</title>
        <authorList>
            <person name="Liu H."/>
        </authorList>
    </citation>
    <scope>NUCLEOTIDE SEQUENCE</scope>
    <source>
        <strain evidence="4">PRFRI_2022a</strain>
        <tissue evidence="4">Muscle</tissue>
    </source>
</reference>
<evidence type="ECO:0000256" key="1">
    <source>
        <dbReference type="SAM" id="Phobius"/>
    </source>
</evidence>
<dbReference type="InterPro" id="IPR007110">
    <property type="entry name" value="Ig-like_dom"/>
</dbReference>
<dbReference type="AlphaFoldDB" id="A0AA88SY70"/>
<dbReference type="InterPro" id="IPR036179">
    <property type="entry name" value="Ig-like_dom_sf"/>
</dbReference>
<accession>A0AA88SY70</accession>
<keyword evidence="1" id="KW-0472">Membrane</keyword>
<evidence type="ECO:0000259" key="3">
    <source>
        <dbReference type="PROSITE" id="PS50835"/>
    </source>
</evidence>
<feature type="domain" description="Ig-like" evidence="3">
    <location>
        <begin position="188"/>
        <end position="291"/>
    </location>
</feature>
<evidence type="ECO:0000313" key="4">
    <source>
        <dbReference type="EMBL" id="KAK2855108.1"/>
    </source>
</evidence>
<dbReference type="PANTHER" id="PTHR11422:SF6">
    <property type="entry name" value="HEMICENTIN-1 ISOFORM X1"/>
    <property type="match status" value="1"/>
</dbReference>
<dbReference type="Proteomes" id="UP001187315">
    <property type="component" value="Unassembled WGS sequence"/>
</dbReference>
<feature type="signal peptide" evidence="2">
    <location>
        <begin position="1"/>
        <end position="22"/>
    </location>
</feature>
<feature type="chain" id="PRO_5041691388" description="Ig-like domain-containing protein" evidence="2">
    <location>
        <begin position="23"/>
        <end position="424"/>
    </location>
</feature>
<feature type="transmembrane region" description="Helical" evidence="1">
    <location>
        <begin position="324"/>
        <end position="350"/>
    </location>
</feature>
<dbReference type="SMART" id="SM00409">
    <property type="entry name" value="IG"/>
    <property type="match status" value="3"/>
</dbReference>
<keyword evidence="2" id="KW-0732">Signal</keyword>
<sequence length="424" mass="47089">MFGSKSILWITFAAFCVTTGSCKEFYQKTGDTVKMDCAAEGPMNEVEWKMNNHLVLFRDKSGRMRKAGLGNSDRARIEGTSLKISGLQHTDSGEFTCRSAKHMLYVASANANPSVVLHSSETKLSCDITGDFKGKFKWTTPKSQVQAQSKEVNVKATSEHSGSWKCTITNNQQEELITLEVILKVVGPLVTSENVKVSEGDSAMLPCSLSASSGLSITGGSWTRNSSGVHLVTLMRTESDVKWNKTNVNTDKVGFSDTKLSNYDVKLKKVKLDDAGVYVCSLKFDNGKSLSASLMLMVSRRDGPAPETGSKTSTLEKMWFGLPLWIWIGMLVILFVVVLVIVVAIVLLCYRKKRMKRKLKNSKRQPKNYCICDSARRQSGKSPVHICEAQQKDLYFSHYHCQSDVREGTKNLIGPLQLAHEQSW</sequence>
<dbReference type="PANTHER" id="PTHR11422">
    <property type="entry name" value="T-CELL SURFACE GLYCOPROTEIN CD4"/>
    <property type="match status" value="1"/>
</dbReference>
<protein>
    <recommendedName>
        <fullName evidence="3">Ig-like domain-containing protein</fullName>
    </recommendedName>
</protein>